<comment type="caution">
    <text evidence="1">The sequence shown here is derived from an EMBL/GenBank/DDBJ whole genome shotgun (WGS) entry which is preliminary data.</text>
</comment>
<keyword evidence="2" id="KW-1185">Reference proteome</keyword>
<evidence type="ECO:0008006" key="3">
    <source>
        <dbReference type="Google" id="ProtNLM"/>
    </source>
</evidence>
<organism evidence="1 2">
    <name type="scientific">Gossypium schwendimanii</name>
    <name type="common">Cotton</name>
    <dbReference type="NCBI Taxonomy" id="34291"/>
    <lineage>
        <taxon>Eukaryota</taxon>
        <taxon>Viridiplantae</taxon>
        <taxon>Streptophyta</taxon>
        <taxon>Embryophyta</taxon>
        <taxon>Tracheophyta</taxon>
        <taxon>Spermatophyta</taxon>
        <taxon>Magnoliopsida</taxon>
        <taxon>eudicotyledons</taxon>
        <taxon>Gunneridae</taxon>
        <taxon>Pentapetalae</taxon>
        <taxon>rosids</taxon>
        <taxon>malvids</taxon>
        <taxon>Malvales</taxon>
        <taxon>Malvaceae</taxon>
        <taxon>Malvoideae</taxon>
        <taxon>Gossypium</taxon>
    </lineage>
</organism>
<reference evidence="1 2" key="1">
    <citation type="journal article" date="2019" name="Genome Biol. Evol.">
        <title>Insights into the evolution of the New World diploid cottons (Gossypium, subgenus Houzingenia) based on genome sequencing.</title>
        <authorList>
            <person name="Grover C.E."/>
            <person name="Arick M.A. 2nd"/>
            <person name="Thrash A."/>
            <person name="Conover J.L."/>
            <person name="Sanders W.S."/>
            <person name="Peterson D.G."/>
            <person name="Frelichowski J.E."/>
            <person name="Scheffler J.A."/>
            <person name="Scheffler B.E."/>
            <person name="Wendel J.F."/>
        </authorList>
    </citation>
    <scope>NUCLEOTIDE SEQUENCE [LARGE SCALE GENOMIC DNA]</scope>
    <source>
        <strain evidence="1">1</strain>
        <tissue evidence="1">Leaf</tissue>
    </source>
</reference>
<evidence type="ECO:0000313" key="2">
    <source>
        <dbReference type="Proteomes" id="UP000593576"/>
    </source>
</evidence>
<proteinExistence type="predicted"/>
<protein>
    <recommendedName>
        <fullName evidence="3">DUF4283 domain-containing protein</fullName>
    </recommendedName>
</protein>
<sequence length="167" mass="18865">NGLANLSLEDGKEEVLLVQNESESNSQNVVALWTFNNHLLVFHRLKDEEDPMKVLLVLSTLWVQVYELPLGLFSKSIAKQLGDFIGKFLEYDSKSLNKGLRCMGIVKGNGIDMKHDLEESPTESGDGKKRPRKNIRNYSVLRVIDSPVVKEERSLERAYFLSVTAKG</sequence>
<feature type="non-terminal residue" evidence="1">
    <location>
        <position position="167"/>
    </location>
</feature>
<name>A0A7J9MQY1_GOSSC</name>
<dbReference type="Proteomes" id="UP000593576">
    <property type="component" value="Unassembled WGS sequence"/>
</dbReference>
<gene>
    <name evidence="1" type="ORF">Goshw_002653</name>
</gene>
<dbReference type="AlphaFoldDB" id="A0A7J9MQY1"/>
<evidence type="ECO:0000313" key="1">
    <source>
        <dbReference type="EMBL" id="MBA0873472.1"/>
    </source>
</evidence>
<accession>A0A7J9MQY1</accession>
<dbReference type="EMBL" id="JABFAF010000013">
    <property type="protein sequence ID" value="MBA0873472.1"/>
    <property type="molecule type" value="Genomic_DNA"/>
</dbReference>